<keyword evidence="6" id="KW-0997">Cell inner membrane</keyword>
<gene>
    <name evidence="12" type="ORF">SAMN04489760_14015</name>
</gene>
<evidence type="ECO:0000256" key="2">
    <source>
        <dbReference type="ARBA" id="ARBA00009984"/>
    </source>
</evidence>
<feature type="transmembrane region" description="Helical" evidence="10">
    <location>
        <begin position="20"/>
        <end position="41"/>
    </location>
</feature>
<dbReference type="GO" id="GO:0005886">
    <property type="term" value="C:plasma membrane"/>
    <property type="evidence" value="ECO:0007669"/>
    <property type="project" value="UniProtKB-SubCell"/>
</dbReference>
<dbReference type="InterPro" id="IPR000983">
    <property type="entry name" value="Bac_GSPG_pilin"/>
</dbReference>
<name>A0A1H8ASJ8_9BACT</name>
<evidence type="ECO:0000256" key="9">
    <source>
        <dbReference type="ARBA" id="ARBA00023136"/>
    </source>
</evidence>
<keyword evidence="4" id="KW-1003">Cell membrane</keyword>
<evidence type="ECO:0000256" key="5">
    <source>
        <dbReference type="ARBA" id="ARBA00022481"/>
    </source>
</evidence>
<dbReference type="PROSITE" id="PS00409">
    <property type="entry name" value="PROKAR_NTER_METHYL"/>
    <property type="match status" value="1"/>
</dbReference>
<dbReference type="AlphaFoldDB" id="A0A1H8ASJ8"/>
<evidence type="ECO:0000313" key="13">
    <source>
        <dbReference type="Proteomes" id="UP000198744"/>
    </source>
</evidence>
<sequence length="137" mass="15687">MHNGRPCERRRRREGGFTLIEILIVVIIIGLIASLIAPNLIGRYERSREEIAKTQVEMLSSGVLSFKLDVGRYPSTLEELIKSTDAKWRGPYLSKQTVPRDPWDQEYQYKVPGEHGPFDLYSLGPNGKLDEKSAKNW</sequence>
<dbReference type="Pfam" id="PF07963">
    <property type="entry name" value="N_methyl"/>
    <property type="match status" value="1"/>
</dbReference>
<evidence type="ECO:0000256" key="4">
    <source>
        <dbReference type="ARBA" id="ARBA00022475"/>
    </source>
</evidence>
<feature type="domain" description="Type II secretion system protein GspG C-terminal" evidence="11">
    <location>
        <begin position="39"/>
        <end position="131"/>
    </location>
</feature>
<dbReference type="NCBIfam" id="TIGR02532">
    <property type="entry name" value="IV_pilin_GFxxxE"/>
    <property type="match status" value="1"/>
</dbReference>
<evidence type="ECO:0000256" key="10">
    <source>
        <dbReference type="SAM" id="Phobius"/>
    </source>
</evidence>
<dbReference type="STRING" id="43775.SAMN04489760_14015"/>
<proteinExistence type="inferred from homology"/>
<dbReference type="EMBL" id="FOBS01000040">
    <property type="protein sequence ID" value="SEM73690.1"/>
    <property type="molecule type" value="Genomic_DNA"/>
</dbReference>
<organism evidence="12 13">
    <name type="scientific">Syntrophus gentianae</name>
    <dbReference type="NCBI Taxonomy" id="43775"/>
    <lineage>
        <taxon>Bacteria</taxon>
        <taxon>Pseudomonadati</taxon>
        <taxon>Thermodesulfobacteriota</taxon>
        <taxon>Syntrophia</taxon>
        <taxon>Syntrophales</taxon>
        <taxon>Syntrophaceae</taxon>
        <taxon>Syntrophus</taxon>
    </lineage>
</organism>
<dbReference type="PRINTS" id="PR00813">
    <property type="entry name" value="BCTERIALGSPG"/>
</dbReference>
<dbReference type="GO" id="GO:0015627">
    <property type="term" value="C:type II protein secretion system complex"/>
    <property type="evidence" value="ECO:0007669"/>
    <property type="project" value="InterPro"/>
</dbReference>
<protein>
    <recommendedName>
        <fullName evidence="3">Type II secretion system core protein G</fullName>
    </recommendedName>
</protein>
<dbReference type="OrthoDB" id="5296638at2"/>
<dbReference type="InterPro" id="IPR045584">
    <property type="entry name" value="Pilin-like"/>
</dbReference>
<dbReference type="PANTHER" id="PTHR30093:SF44">
    <property type="entry name" value="TYPE II SECRETION SYSTEM CORE PROTEIN G"/>
    <property type="match status" value="1"/>
</dbReference>
<dbReference type="Pfam" id="PF08334">
    <property type="entry name" value="T2SSG"/>
    <property type="match status" value="1"/>
</dbReference>
<comment type="similarity">
    <text evidence="2">Belongs to the GSP G family.</text>
</comment>
<evidence type="ECO:0000256" key="8">
    <source>
        <dbReference type="ARBA" id="ARBA00022989"/>
    </source>
</evidence>
<dbReference type="PANTHER" id="PTHR30093">
    <property type="entry name" value="GENERAL SECRETION PATHWAY PROTEIN G"/>
    <property type="match status" value="1"/>
</dbReference>
<evidence type="ECO:0000256" key="1">
    <source>
        <dbReference type="ARBA" id="ARBA00004377"/>
    </source>
</evidence>
<evidence type="ECO:0000259" key="11">
    <source>
        <dbReference type="Pfam" id="PF08334"/>
    </source>
</evidence>
<reference evidence="12 13" key="1">
    <citation type="submission" date="2016-10" db="EMBL/GenBank/DDBJ databases">
        <authorList>
            <person name="de Groot N.N."/>
        </authorList>
    </citation>
    <scope>NUCLEOTIDE SEQUENCE [LARGE SCALE GENOMIC DNA]</scope>
    <source>
        <strain evidence="12 13">DSM 8423</strain>
    </source>
</reference>
<keyword evidence="8 10" id="KW-1133">Transmembrane helix</keyword>
<dbReference type="InterPro" id="IPR010054">
    <property type="entry name" value="Type2_sec_GspG"/>
</dbReference>
<dbReference type="SUPFAM" id="SSF54523">
    <property type="entry name" value="Pili subunits"/>
    <property type="match status" value="1"/>
</dbReference>
<keyword evidence="5" id="KW-0488">Methylation</keyword>
<keyword evidence="9 10" id="KW-0472">Membrane</keyword>
<accession>A0A1H8ASJ8</accession>
<keyword evidence="13" id="KW-1185">Reference proteome</keyword>
<dbReference type="InterPro" id="IPR012902">
    <property type="entry name" value="N_methyl_site"/>
</dbReference>
<dbReference type="InterPro" id="IPR013545">
    <property type="entry name" value="T2SS_protein-GspG_C"/>
</dbReference>
<dbReference type="NCBIfam" id="TIGR01710">
    <property type="entry name" value="typeII_sec_gspG"/>
    <property type="match status" value="1"/>
</dbReference>
<dbReference type="Proteomes" id="UP000198744">
    <property type="component" value="Unassembled WGS sequence"/>
</dbReference>
<keyword evidence="7 10" id="KW-0812">Transmembrane</keyword>
<evidence type="ECO:0000256" key="7">
    <source>
        <dbReference type="ARBA" id="ARBA00022692"/>
    </source>
</evidence>
<comment type="subcellular location">
    <subcellularLocation>
        <location evidence="1">Cell inner membrane</location>
        <topology evidence="1">Single-pass membrane protein</topology>
    </subcellularLocation>
</comment>
<dbReference type="GO" id="GO:0015628">
    <property type="term" value="P:protein secretion by the type II secretion system"/>
    <property type="evidence" value="ECO:0007669"/>
    <property type="project" value="InterPro"/>
</dbReference>
<dbReference type="Gene3D" id="3.30.700.10">
    <property type="entry name" value="Glycoprotein, Type 4 Pilin"/>
    <property type="match status" value="1"/>
</dbReference>
<evidence type="ECO:0000313" key="12">
    <source>
        <dbReference type="EMBL" id="SEM73690.1"/>
    </source>
</evidence>
<evidence type="ECO:0000256" key="6">
    <source>
        <dbReference type="ARBA" id="ARBA00022519"/>
    </source>
</evidence>
<evidence type="ECO:0000256" key="3">
    <source>
        <dbReference type="ARBA" id="ARBA00020042"/>
    </source>
</evidence>